<dbReference type="RefSeq" id="WP_273160136.1">
    <property type="nucleotide sequence ID" value="NZ_JABZSJ010000035.1"/>
</dbReference>
<reference evidence="1" key="1">
    <citation type="submission" date="2020-04" db="EMBL/GenBank/DDBJ databases">
        <title>Deep metagenomics examines the oral microbiome during advanced dental caries in children, revealing novel taxa and co-occurrences with host molecules.</title>
        <authorList>
            <person name="Baker J.L."/>
            <person name="Morton J.T."/>
            <person name="Dinis M."/>
            <person name="Alvarez R."/>
            <person name="Tran N.C."/>
            <person name="Knight R."/>
            <person name="Edlund A."/>
        </authorList>
    </citation>
    <scope>NUCLEOTIDE SEQUENCE</scope>
    <source>
        <strain evidence="1">JCVI_44_bin.5</strain>
    </source>
</reference>
<dbReference type="EMBL" id="JABZSJ010000035">
    <property type="protein sequence ID" value="MBF1384618.1"/>
    <property type="molecule type" value="Genomic_DNA"/>
</dbReference>
<proteinExistence type="predicted"/>
<evidence type="ECO:0000313" key="2">
    <source>
        <dbReference type="Proteomes" id="UP000771736"/>
    </source>
</evidence>
<organism evidence="1 2">
    <name type="scientific">Prevotella aurantiaca</name>
    <dbReference type="NCBI Taxonomy" id="596085"/>
    <lineage>
        <taxon>Bacteria</taxon>
        <taxon>Pseudomonadati</taxon>
        <taxon>Bacteroidota</taxon>
        <taxon>Bacteroidia</taxon>
        <taxon>Bacteroidales</taxon>
        <taxon>Prevotellaceae</taxon>
        <taxon>Prevotella</taxon>
    </lineage>
</organism>
<dbReference type="AlphaFoldDB" id="A0A930HMW8"/>
<name>A0A930HMW8_9BACT</name>
<evidence type="ECO:0008006" key="3">
    <source>
        <dbReference type="Google" id="ProtNLM"/>
    </source>
</evidence>
<accession>A0A930HMW8</accession>
<dbReference type="Proteomes" id="UP000771736">
    <property type="component" value="Unassembled WGS sequence"/>
</dbReference>
<evidence type="ECO:0000313" key="1">
    <source>
        <dbReference type="EMBL" id="MBF1384618.1"/>
    </source>
</evidence>
<gene>
    <name evidence="1" type="ORF">HXN26_07200</name>
</gene>
<sequence>MGKNKNVELFNKVLKMALQVPNVKIDRKEFLRDAFSNYCTEEQLVQIIEKNPRAILELRLLDVVANNVIKVARKEVTLISSVSGLPSNPLSAAGFAIFDMGQYVGFCLNISQKLAYIYGYPDLINDGKLTQNSVDILTPMLGVMFGVAQARKLMSHISKALAIQVAKRLPTIAFGHAAWYIFVKQVAKWIGIRMSKQLFAKTASKIIPIAGSILSGTITYVTFGPSANKLAKQLRSDSEFFKDVEHTAEEIVEDVEFQELNS</sequence>
<protein>
    <recommendedName>
        <fullName evidence="3">EcsC family protein</fullName>
    </recommendedName>
</protein>
<comment type="caution">
    <text evidence="1">The sequence shown here is derived from an EMBL/GenBank/DDBJ whole genome shotgun (WGS) entry which is preliminary data.</text>
</comment>